<keyword evidence="2" id="KW-1185">Reference proteome</keyword>
<name>A0A504JDH3_9FLAO</name>
<sequence>MKTIENLHKTLIQRKRPEDVAQIILEVLEYNLSSNEKDILKKASKGSLKNTFFEYTSMMQEFATAIGAEKQIKKTIEIFKLSNKDSVDYYNVDDIKKFIEEVSPLINKVVGANNFLSDRLNKEQRKEKGLNLSKRSYNKKWRLLKRLENKLLKYKREIKKIEFQKIGKHGLAHTIKFQEFQKDLNSACFIAYYNSRCNLRSVFTNTRQERAFDEISQMLLNRCKGISTNTVLGILKTKNKLKQTNKTNWWAISHIYTSQEVLGNLSDKHKGELLGKWTGILQEIADLLAEIWLKSDIDRQTMVVKRGNDSTTWNNTAGAWNKARDNWMNIIYALGMDYILDEICFGKVLRLMAADVVAWHHSTGGKLDPNTDIWNKIPLPWEVFQGKENCNKELVVKYCNQAGVNPEKSGWIAPRVHGVAEFKPTPELVHGVTVSNPYLATVLKKHKYFSGKNVKPLFPERN</sequence>
<protein>
    <submittedName>
        <fullName evidence="1">Uncharacterized protein</fullName>
    </submittedName>
</protein>
<dbReference type="OrthoDB" id="4264468at2"/>
<dbReference type="AlphaFoldDB" id="A0A504JDH3"/>
<dbReference type="EMBL" id="VFWZ01000001">
    <property type="protein sequence ID" value="TPN88764.1"/>
    <property type="molecule type" value="Genomic_DNA"/>
</dbReference>
<proteinExistence type="predicted"/>
<organism evidence="1 2">
    <name type="scientific">Aquimarina algicola</name>
    <dbReference type="NCBI Taxonomy" id="2589995"/>
    <lineage>
        <taxon>Bacteria</taxon>
        <taxon>Pseudomonadati</taxon>
        <taxon>Bacteroidota</taxon>
        <taxon>Flavobacteriia</taxon>
        <taxon>Flavobacteriales</taxon>
        <taxon>Flavobacteriaceae</taxon>
        <taxon>Aquimarina</taxon>
    </lineage>
</organism>
<evidence type="ECO:0000313" key="2">
    <source>
        <dbReference type="Proteomes" id="UP000315540"/>
    </source>
</evidence>
<dbReference type="Proteomes" id="UP000315540">
    <property type="component" value="Unassembled WGS sequence"/>
</dbReference>
<accession>A0A504JDH3</accession>
<gene>
    <name evidence="1" type="ORF">FHK87_00690</name>
</gene>
<evidence type="ECO:0000313" key="1">
    <source>
        <dbReference type="EMBL" id="TPN88764.1"/>
    </source>
</evidence>
<dbReference type="RefSeq" id="WP_140588594.1">
    <property type="nucleotide sequence ID" value="NZ_VFWZ01000001.1"/>
</dbReference>
<comment type="caution">
    <text evidence="1">The sequence shown here is derived from an EMBL/GenBank/DDBJ whole genome shotgun (WGS) entry which is preliminary data.</text>
</comment>
<reference evidence="1 2" key="1">
    <citation type="submission" date="2019-06" db="EMBL/GenBank/DDBJ databases">
        <authorList>
            <person name="Meng X."/>
        </authorList>
    </citation>
    <scope>NUCLEOTIDE SEQUENCE [LARGE SCALE GENOMIC DNA]</scope>
    <source>
        <strain evidence="1 2">M625</strain>
    </source>
</reference>